<evidence type="ECO:0000313" key="1">
    <source>
        <dbReference type="EMBL" id="PTX58019.1"/>
    </source>
</evidence>
<protein>
    <submittedName>
        <fullName evidence="1">Uncharacterized protein DUF2794</fullName>
    </submittedName>
</protein>
<keyword evidence="2" id="KW-1185">Reference proteome</keyword>
<dbReference type="AlphaFoldDB" id="A0A2T6BPL7"/>
<accession>A0A2T6BPL7</accession>
<dbReference type="EMBL" id="QBKS01000001">
    <property type="protein sequence ID" value="PTX58019.1"/>
    <property type="molecule type" value="Genomic_DNA"/>
</dbReference>
<gene>
    <name evidence="1" type="ORF">C8N43_2695</name>
</gene>
<reference evidence="1 2" key="1">
    <citation type="submission" date="2018-04" db="EMBL/GenBank/DDBJ databases">
        <title>Genomic Encyclopedia of Archaeal and Bacterial Type Strains, Phase II (KMG-II): from individual species to whole genera.</title>
        <authorList>
            <person name="Goeker M."/>
        </authorList>
    </citation>
    <scope>NUCLEOTIDE SEQUENCE [LARGE SCALE GENOMIC DNA]</scope>
    <source>
        <strain evidence="1 2">DSM 100977</strain>
    </source>
</reference>
<dbReference type="Proteomes" id="UP000243978">
    <property type="component" value="Unassembled WGS sequence"/>
</dbReference>
<dbReference type="Pfam" id="PF10984">
    <property type="entry name" value="DUF2794"/>
    <property type="match status" value="1"/>
</dbReference>
<name>A0A2T6BPL7_9RHOB</name>
<sequence>MARIRGRNAEHCGNCSAPFAAFCGRVLDLRRGPDHHHPMNQNITIPFPSPAANDKVAFQRRELGDILTLYGRMVAAGEWRDYGISMLKDVAVFSIFRRAAEHPIYRIEKRPKLAAKQQTYAVIGMDGRILKRGADLKQVLRVLEKKLIRAVD</sequence>
<evidence type="ECO:0000313" key="2">
    <source>
        <dbReference type="Proteomes" id="UP000243978"/>
    </source>
</evidence>
<dbReference type="InterPro" id="IPR021252">
    <property type="entry name" value="DUF2794"/>
</dbReference>
<comment type="caution">
    <text evidence="1">The sequence shown here is derived from an EMBL/GenBank/DDBJ whole genome shotgun (WGS) entry which is preliminary data.</text>
</comment>
<proteinExistence type="predicted"/>
<organism evidence="1 2">
    <name type="scientific">Litoreibacter ponti</name>
    <dbReference type="NCBI Taxonomy" id="1510457"/>
    <lineage>
        <taxon>Bacteria</taxon>
        <taxon>Pseudomonadati</taxon>
        <taxon>Pseudomonadota</taxon>
        <taxon>Alphaproteobacteria</taxon>
        <taxon>Rhodobacterales</taxon>
        <taxon>Roseobacteraceae</taxon>
        <taxon>Litoreibacter</taxon>
    </lineage>
</organism>